<dbReference type="OrthoDB" id="5424209at2759"/>
<name>S3BT28_OPHP1</name>
<dbReference type="EMBL" id="KE148166">
    <property type="protein sequence ID" value="EPE03597.1"/>
    <property type="molecule type" value="Genomic_DNA"/>
</dbReference>
<feature type="region of interest" description="Disordered" evidence="1">
    <location>
        <begin position="1"/>
        <end position="36"/>
    </location>
</feature>
<protein>
    <submittedName>
        <fullName evidence="2">Uncharacterized protein</fullName>
    </submittedName>
</protein>
<evidence type="ECO:0000256" key="1">
    <source>
        <dbReference type="SAM" id="MobiDB-lite"/>
    </source>
</evidence>
<reference evidence="2 3" key="1">
    <citation type="journal article" date="2013" name="BMC Genomics">
        <title>The genome and transcriptome of the pine saprophyte Ophiostoma piceae, and a comparison with the bark beetle-associated pine pathogen Grosmannia clavigera.</title>
        <authorList>
            <person name="Haridas S."/>
            <person name="Wang Y."/>
            <person name="Lim L."/>
            <person name="Massoumi Alamouti S."/>
            <person name="Jackman S."/>
            <person name="Docking R."/>
            <person name="Robertson G."/>
            <person name="Birol I."/>
            <person name="Bohlmann J."/>
            <person name="Breuil C."/>
        </authorList>
    </citation>
    <scope>NUCLEOTIDE SEQUENCE [LARGE SCALE GENOMIC DNA]</scope>
    <source>
        <strain evidence="2 3">UAMH 11346</strain>
    </source>
</reference>
<dbReference type="HOGENOM" id="CLU_024804_2_0_1"/>
<evidence type="ECO:0000313" key="3">
    <source>
        <dbReference type="Proteomes" id="UP000016923"/>
    </source>
</evidence>
<dbReference type="Proteomes" id="UP000016923">
    <property type="component" value="Unassembled WGS sequence"/>
</dbReference>
<organism evidence="2 3">
    <name type="scientific">Ophiostoma piceae (strain UAMH 11346)</name>
    <name type="common">Sap stain fungus</name>
    <dbReference type="NCBI Taxonomy" id="1262450"/>
    <lineage>
        <taxon>Eukaryota</taxon>
        <taxon>Fungi</taxon>
        <taxon>Dikarya</taxon>
        <taxon>Ascomycota</taxon>
        <taxon>Pezizomycotina</taxon>
        <taxon>Sordariomycetes</taxon>
        <taxon>Sordariomycetidae</taxon>
        <taxon>Ophiostomatales</taxon>
        <taxon>Ophiostomataceae</taxon>
        <taxon>Ophiostoma</taxon>
    </lineage>
</organism>
<evidence type="ECO:0000313" key="2">
    <source>
        <dbReference type="EMBL" id="EPE03597.1"/>
    </source>
</evidence>
<dbReference type="STRING" id="1262450.S3BT28"/>
<dbReference type="AlphaFoldDB" id="S3BT28"/>
<proteinExistence type="predicted"/>
<dbReference type="eggNOG" id="ENOG502QR0D">
    <property type="taxonomic scope" value="Eukaryota"/>
</dbReference>
<dbReference type="OMA" id="PMEWILE"/>
<gene>
    <name evidence="2" type="ORF">F503_01855</name>
</gene>
<sequence length="555" mass="60643">MSSPAKSPRKEGGDGSNDSGTAAASSVDRGHSKIPTTIEEEKQILPLLSPPCDKEARLYYTGLPSRPRLIGRASAGIVRWESYQEQYARQLHQAWKTPAQKVLGAVGEHKILACWSDVRPAILTAIRHLPWSSVDVCRIGFADDSHLERPVVIWIGVDGNPDEPSDLPWQDVAGAIRSCRQILDNAGLVDVDCQLRVSRVVSLASPQLLKPPPRIYARWHHVAQRFTTSLGLSLSPRDRPTPEGSLGVFLSTESTASTTAGGGPLWAVTCRHVGLPSDGPHDNAYYRLQDGKKRQVGHNVQSKVEQWIEHLSEDKKRRADSTVAADVAGLYEAVKNFGSEDARQIGHVLLSPPIGLRQTAVNWTRDWCLLDLDQSKFPGGERPVNVVDLRTDSLPSEVNRLLNPHLRNEHKFEFPQNGLLRISGVIPLAEIRRPTMYDKDGENCLLVGKRGAVSGLTWGSPLELESTVRNCLPNGSTFISNEWAIHGSLQKKTVPFSAGGDSGAAVFDTRGRLGGFVTRGTSPDLGLTVDITYATPAELVLADIEEELGKKVVLL</sequence>
<keyword evidence="3" id="KW-1185">Reference proteome</keyword>
<accession>S3BT28</accession>
<dbReference type="VEuPathDB" id="FungiDB:F503_01855"/>